<evidence type="ECO:0000313" key="12">
    <source>
        <dbReference type="EMBL" id="RUM95784.1"/>
    </source>
</evidence>
<dbReference type="Pfam" id="PF00924">
    <property type="entry name" value="MS_channel_2nd"/>
    <property type="match status" value="1"/>
</dbReference>
<feature type="transmembrane region" description="Helical" evidence="7">
    <location>
        <begin position="336"/>
        <end position="362"/>
    </location>
</feature>
<gene>
    <name evidence="12" type="ORF">EET67_21380</name>
</gene>
<dbReference type="Pfam" id="PF21082">
    <property type="entry name" value="MS_channel_3rd"/>
    <property type="match status" value="1"/>
</dbReference>
<dbReference type="InterPro" id="IPR006685">
    <property type="entry name" value="MscS_channel_2nd"/>
</dbReference>
<dbReference type="InterPro" id="IPR045276">
    <property type="entry name" value="YbiO_bact"/>
</dbReference>
<evidence type="ECO:0000256" key="5">
    <source>
        <dbReference type="ARBA" id="ARBA00022989"/>
    </source>
</evidence>
<dbReference type="Gene3D" id="1.10.287.1260">
    <property type="match status" value="1"/>
</dbReference>
<dbReference type="Proteomes" id="UP000281647">
    <property type="component" value="Unassembled WGS sequence"/>
</dbReference>
<dbReference type="InterPro" id="IPR049142">
    <property type="entry name" value="MS_channel_1st"/>
</dbReference>
<keyword evidence="5 7" id="KW-1133">Transmembrane helix</keyword>
<feature type="transmembrane region" description="Helical" evidence="7">
    <location>
        <begin position="374"/>
        <end position="396"/>
    </location>
</feature>
<dbReference type="EMBL" id="RKST01000031">
    <property type="protein sequence ID" value="RUM95784.1"/>
    <property type="molecule type" value="Genomic_DNA"/>
</dbReference>
<feature type="transmembrane region" description="Helical" evidence="7">
    <location>
        <begin position="253"/>
        <end position="273"/>
    </location>
</feature>
<keyword evidence="3" id="KW-1003">Cell membrane</keyword>
<dbReference type="InterPro" id="IPR049278">
    <property type="entry name" value="MS_channel_C"/>
</dbReference>
<feature type="transmembrane region" description="Helical" evidence="7">
    <location>
        <begin position="120"/>
        <end position="141"/>
    </location>
</feature>
<evidence type="ECO:0000256" key="6">
    <source>
        <dbReference type="ARBA" id="ARBA00023136"/>
    </source>
</evidence>
<evidence type="ECO:0000259" key="9">
    <source>
        <dbReference type="Pfam" id="PF00924"/>
    </source>
</evidence>
<keyword evidence="6 7" id="KW-0472">Membrane</keyword>
<proteinExistence type="inferred from homology"/>
<feature type="domain" description="Mechanosensitive ion channel MscS C-terminal" evidence="10">
    <location>
        <begin position="588"/>
        <end position="674"/>
    </location>
</feature>
<evidence type="ECO:0000313" key="13">
    <source>
        <dbReference type="Proteomes" id="UP000281647"/>
    </source>
</evidence>
<dbReference type="Pfam" id="PF21088">
    <property type="entry name" value="MS_channel_1st"/>
    <property type="match status" value="1"/>
</dbReference>
<accession>A0A432V0P5</accession>
<feature type="transmembrane region" description="Helical" evidence="7">
    <location>
        <begin position="279"/>
        <end position="299"/>
    </location>
</feature>
<feature type="transmembrane region" description="Helical" evidence="7">
    <location>
        <begin position="471"/>
        <end position="490"/>
    </location>
</feature>
<dbReference type="GO" id="GO:0008381">
    <property type="term" value="F:mechanosensitive monoatomic ion channel activity"/>
    <property type="evidence" value="ECO:0007669"/>
    <property type="project" value="InterPro"/>
</dbReference>
<dbReference type="GO" id="GO:0005886">
    <property type="term" value="C:plasma membrane"/>
    <property type="evidence" value="ECO:0007669"/>
    <property type="project" value="UniProtKB-SubCell"/>
</dbReference>
<dbReference type="Gene3D" id="3.30.70.100">
    <property type="match status" value="1"/>
</dbReference>
<dbReference type="InterPro" id="IPR011014">
    <property type="entry name" value="MscS_channel_TM-2"/>
</dbReference>
<keyword evidence="4 7" id="KW-0812">Transmembrane</keyword>
<dbReference type="SUPFAM" id="SSF50182">
    <property type="entry name" value="Sm-like ribonucleoproteins"/>
    <property type="match status" value="1"/>
</dbReference>
<dbReference type="PANTHER" id="PTHR30460">
    <property type="entry name" value="MODERATE CONDUCTANCE MECHANOSENSITIVE CHANNEL YBIO"/>
    <property type="match status" value="1"/>
</dbReference>
<feature type="transmembrane region" description="Helical" evidence="7">
    <location>
        <begin position="196"/>
        <end position="221"/>
    </location>
</feature>
<feature type="transmembrane region" description="Helical" evidence="7">
    <location>
        <begin position="169"/>
        <end position="190"/>
    </location>
</feature>
<name>A0A432V0P5_9HYPH</name>
<evidence type="ECO:0000256" key="4">
    <source>
        <dbReference type="ARBA" id="ARBA00022692"/>
    </source>
</evidence>
<dbReference type="SUPFAM" id="SSF82861">
    <property type="entry name" value="Mechanosensitive channel protein MscS (YggB), transmembrane region"/>
    <property type="match status" value="1"/>
</dbReference>
<evidence type="ECO:0000256" key="2">
    <source>
        <dbReference type="ARBA" id="ARBA00008017"/>
    </source>
</evidence>
<feature type="domain" description="Mechanosensitive ion channel transmembrane helices 2/3" evidence="11">
    <location>
        <begin position="474"/>
        <end position="515"/>
    </location>
</feature>
<dbReference type="Gene3D" id="2.30.30.60">
    <property type="match status" value="1"/>
</dbReference>
<comment type="subcellular location">
    <subcellularLocation>
        <location evidence="1">Cell membrane</location>
        <topology evidence="1">Multi-pass membrane protein</topology>
    </subcellularLocation>
</comment>
<evidence type="ECO:0000256" key="1">
    <source>
        <dbReference type="ARBA" id="ARBA00004651"/>
    </source>
</evidence>
<dbReference type="InterPro" id="IPR011066">
    <property type="entry name" value="MscS_channel_C_sf"/>
</dbReference>
<evidence type="ECO:0000256" key="3">
    <source>
        <dbReference type="ARBA" id="ARBA00022475"/>
    </source>
</evidence>
<sequence>MAVSTISQQGFSLFAARLATVLAIVCLLQGNVAHAQTAQPAPPEKVQQIIKLLDDPDIRKWLETRGPPVGRSEVPRSETLGWEKALRDHIRAMRNAFPYIPRQAAEAFRNVRLELDNHGLSALIVLFAGLLAAGFGAEWLFGRTMAIQLGRRITPANAITPGAARAARLLAEVAPLLVFSVFSLGVFLVFEWPVLVRALIATYLAAVIIFRVTIALGRVVLGVKDSFTTGKPQASLRLIPVDDAAASFWYRRLVVFAGSLIFGWATVGLLPRLGFSTDVVHLVSYLLGLGLLALAIEIVWRRPRPAGVTPWTHISNWLLTLYLIILWGVWGLGVSVLFWLGIYALLLPPALVVTGQAAAALAERRQDSTPGNPVHSILIVRGARALVILLAVLWMSVVLKLNPGTLAAESAVATQIMRGVLHGIITLLAADLLWHLAASYIDRKLALAAADDTIGAAEAARRGRLRTLLPIFRNMLAVLIAVVTTLMVLAELGVQIAPLIAGAGIFGVAIGFGSQTLVKDVISGIFYMLDDAFRVGEYIQSGSYKGTVESFSLRSVRLRHHRGPVFTVPFGELGAVQNMSRDWAIDKFLIRVPFDTDIKKVKRLVKEIGAELLADPELSSYIIETVKMKGVEQFGDFGIELSFSVMTKPGYQSYIRRRAYNMIRDSFIENGIEFAQPTVQVGADDKPSAAAAAATEIAREKAKQAVQG</sequence>
<feature type="transmembrane region" description="Helical" evidence="7">
    <location>
        <begin position="496"/>
        <end position="518"/>
    </location>
</feature>
<comment type="caution">
    <text evidence="12">The sequence shown here is derived from an EMBL/GenBank/DDBJ whole genome shotgun (WGS) entry which is preliminary data.</text>
</comment>
<evidence type="ECO:0000256" key="7">
    <source>
        <dbReference type="SAM" id="Phobius"/>
    </source>
</evidence>
<feature type="transmembrane region" description="Helical" evidence="7">
    <location>
        <begin position="416"/>
        <end position="434"/>
    </location>
</feature>
<dbReference type="OrthoDB" id="9814206at2"/>
<evidence type="ECO:0000256" key="8">
    <source>
        <dbReference type="SAM" id="SignalP"/>
    </source>
</evidence>
<organism evidence="12 13">
    <name type="scientific">Borborobacter arsenicus</name>
    <dbReference type="NCBI Taxonomy" id="1851146"/>
    <lineage>
        <taxon>Bacteria</taxon>
        <taxon>Pseudomonadati</taxon>
        <taxon>Pseudomonadota</taxon>
        <taxon>Alphaproteobacteria</taxon>
        <taxon>Hyphomicrobiales</taxon>
        <taxon>Phyllobacteriaceae</taxon>
        <taxon>Borborobacter</taxon>
    </lineage>
</organism>
<feature type="transmembrane region" description="Helical" evidence="7">
    <location>
        <begin position="311"/>
        <end position="330"/>
    </location>
</feature>
<feature type="domain" description="Mechanosensitive ion channel MscS" evidence="9">
    <location>
        <begin position="516"/>
        <end position="581"/>
    </location>
</feature>
<comment type="similarity">
    <text evidence="2">Belongs to the MscS (TC 1.A.23) family.</text>
</comment>
<evidence type="ECO:0000259" key="10">
    <source>
        <dbReference type="Pfam" id="PF21082"/>
    </source>
</evidence>
<dbReference type="InterPro" id="IPR010920">
    <property type="entry name" value="LSM_dom_sf"/>
</dbReference>
<keyword evidence="13" id="KW-1185">Reference proteome</keyword>
<evidence type="ECO:0000259" key="11">
    <source>
        <dbReference type="Pfam" id="PF21088"/>
    </source>
</evidence>
<dbReference type="InterPro" id="IPR023408">
    <property type="entry name" value="MscS_beta-dom_sf"/>
</dbReference>
<dbReference type="SUPFAM" id="SSF82689">
    <property type="entry name" value="Mechanosensitive channel protein MscS (YggB), C-terminal domain"/>
    <property type="match status" value="1"/>
</dbReference>
<protein>
    <submittedName>
        <fullName evidence="12">Mechanosensitive ion channel family protein</fullName>
    </submittedName>
</protein>
<dbReference type="AlphaFoldDB" id="A0A432V0P5"/>
<dbReference type="PANTHER" id="PTHR30460:SF0">
    <property type="entry name" value="MODERATE CONDUCTANCE MECHANOSENSITIVE CHANNEL YBIO"/>
    <property type="match status" value="1"/>
</dbReference>
<feature type="signal peptide" evidence="8">
    <location>
        <begin position="1"/>
        <end position="35"/>
    </location>
</feature>
<keyword evidence="8" id="KW-0732">Signal</keyword>
<feature type="chain" id="PRO_5019537631" evidence="8">
    <location>
        <begin position="36"/>
        <end position="708"/>
    </location>
</feature>
<reference evidence="12 13" key="1">
    <citation type="submission" date="2018-11" db="EMBL/GenBank/DDBJ databases">
        <title>Pseudaminobacter arsenicus sp. nov., an arsenic-resistant bacterium isolated from arsenic-rich aquifers.</title>
        <authorList>
            <person name="Mu Y."/>
        </authorList>
    </citation>
    <scope>NUCLEOTIDE SEQUENCE [LARGE SCALE GENOMIC DNA]</scope>
    <source>
        <strain evidence="12 13">CB3</strain>
    </source>
</reference>